<dbReference type="AlphaFoldDB" id="A0A0J9ET32"/>
<gene>
    <name evidence="2" type="ORF">BDDG_13368</name>
</gene>
<sequence>MKVMSPSRQVNRSTTNSLDFSNKNPPIDPSKSPRSYEHSDPIADRIPCVVVELSSQM</sequence>
<evidence type="ECO:0000313" key="2">
    <source>
        <dbReference type="EMBL" id="KMW69202.1"/>
    </source>
</evidence>
<name>A0A0J9ET32_AJEDA</name>
<feature type="compositionally biased region" description="Polar residues" evidence="1">
    <location>
        <begin position="1"/>
        <end position="24"/>
    </location>
</feature>
<evidence type="ECO:0000256" key="1">
    <source>
        <dbReference type="SAM" id="MobiDB-lite"/>
    </source>
</evidence>
<dbReference type="EMBL" id="GG749611">
    <property type="protein sequence ID" value="KMW69202.1"/>
    <property type="molecule type" value="Genomic_DNA"/>
</dbReference>
<accession>A0A0J9ET32</accession>
<proteinExistence type="predicted"/>
<feature type="region of interest" description="Disordered" evidence="1">
    <location>
        <begin position="1"/>
        <end position="44"/>
    </location>
</feature>
<organism evidence="2">
    <name type="scientific">Ajellomyces dermatitidis (strain ATCC 18188 / CBS 674.68)</name>
    <name type="common">Blastomyces dermatitidis</name>
    <dbReference type="NCBI Taxonomy" id="653446"/>
    <lineage>
        <taxon>Eukaryota</taxon>
        <taxon>Fungi</taxon>
        <taxon>Dikarya</taxon>
        <taxon>Ascomycota</taxon>
        <taxon>Pezizomycotina</taxon>
        <taxon>Eurotiomycetes</taxon>
        <taxon>Eurotiomycetidae</taxon>
        <taxon>Onygenales</taxon>
        <taxon>Ajellomycetaceae</taxon>
        <taxon>Blastomyces</taxon>
    </lineage>
</organism>
<feature type="compositionally biased region" description="Basic and acidic residues" evidence="1">
    <location>
        <begin position="34"/>
        <end position="43"/>
    </location>
</feature>
<reference evidence="2" key="1">
    <citation type="submission" date="2010-03" db="EMBL/GenBank/DDBJ databases">
        <title>Annotation of Blastomyces dermatitidis strain ATCC 18188.</title>
        <authorList>
            <consortium name="The Broad Institute Genome Sequencing Platform"/>
            <consortium name="Broad Institute Genome Sequencing Center for Infectious Disease."/>
            <person name="Cuomo C."/>
            <person name="Klein B."/>
            <person name="Sullivan T."/>
            <person name="Heitman J."/>
            <person name="Young S."/>
            <person name="Zeng Q."/>
            <person name="Gargeya S."/>
            <person name="Alvarado L."/>
            <person name="Berlin A.M."/>
            <person name="Chapman S.B."/>
            <person name="Chen Z."/>
            <person name="Freedman E."/>
            <person name="Gellesch M."/>
            <person name="Goldberg J."/>
            <person name="Griggs A."/>
            <person name="Gujja S."/>
            <person name="Heilman E."/>
            <person name="Heiman D."/>
            <person name="Howarth C."/>
            <person name="Mehta T."/>
            <person name="Neiman D."/>
            <person name="Pearson M."/>
            <person name="Roberts A."/>
            <person name="Saif S."/>
            <person name="Shea T."/>
            <person name="Shenoy N."/>
            <person name="Sisk P."/>
            <person name="Stolte C."/>
            <person name="Sykes S."/>
            <person name="White J."/>
            <person name="Yandava C."/>
            <person name="Haas B."/>
            <person name="Nusbaum C."/>
            <person name="Birren B."/>
        </authorList>
    </citation>
    <scope>NUCLEOTIDE SEQUENCE</scope>
    <source>
        <strain evidence="2">ATCC 18188</strain>
    </source>
</reference>
<dbReference type="Proteomes" id="UP000007802">
    <property type="component" value="Unassembled WGS sequence"/>
</dbReference>
<protein>
    <submittedName>
        <fullName evidence="2">Uncharacterized protein</fullName>
    </submittedName>
</protein>